<evidence type="ECO:0008006" key="3">
    <source>
        <dbReference type="Google" id="ProtNLM"/>
    </source>
</evidence>
<dbReference type="InterPro" id="IPR040296">
    <property type="entry name" value="PSBT"/>
</dbReference>
<evidence type="ECO:0000313" key="1">
    <source>
        <dbReference type="EMBL" id="RAL43110.1"/>
    </source>
</evidence>
<dbReference type="PANTHER" id="PTHR34940:SF4">
    <property type="entry name" value="OS02G0581100 PROTEIN"/>
    <property type="match status" value="1"/>
</dbReference>
<evidence type="ECO:0000313" key="2">
    <source>
        <dbReference type="Proteomes" id="UP000249390"/>
    </source>
</evidence>
<dbReference type="Proteomes" id="UP000249390">
    <property type="component" value="Unassembled WGS sequence"/>
</dbReference>
<gene>
    <name evidence="1" type="ORF">DM860_009892</name>
</gene>
<accession>A0A328DD02</accession>
<dbReference type="AlphaFoldDB" id="A0A328DD02"/>
<protein>
    <recommendedName>
        <fullName evidence="3">Photosystem II 5 kDa protein, chloroplastic</fullName>
    </recommendedName>
</protein>
<comment type="caution">
    <text evidence="1">The sequence shown here is derived from an EMBL/GenBank/DDBJ whole genome shotgun (WGS) entry which is preliminary data.</text>
</comment>
<dbReference type="PANTHER" id="PTHR34940">
    <property type="entry name" value="PHOTOSYSTEM II 5 KDA PROTEIN, CHLOROPLASTIC"/>
    <property type="match status" value="1"/>
</dbReference>
<dbReference type="EMBL" id="NQVE01000161">
    <property type="protein sequence ID" value="RAL43110.1"/>
    <property type="molecule type" value="Genomic_DNA"/>
</dbReference>
<keyword evidence="2" id="KW-1185">Reference proteome</keyword>
<reference evidence="1 2" key="1">
    <citation type="submission" date="2018-06" db="EMBL/GenBank/DDBJ databases">
        <title>The Genome of Cuscuta australis (Dodder) Provides Insight into the Evolution of Plant Parasitism.</title>
        <authorList>
            <person name="Liu H."/>
        </authorList>
    </citation>
    <scope>NUCLEOTIDE SEQUENCE [LARGE SCALE GENOMIC DNA]</scope>
    <source>
        <strain evidence="2">cv. Yunnan</strain>
        <tissue evidence="1">Vines</tissue>
    </source>
</reference>
<proteinExistence type="predicted"/>
<sequence length="227" mass="23862">MASMTITPAYFGGSAAVPKGPSALRRGVVPVRASKEASNAASAEEIGKGRRDLVFAAAAAAAWSVVKVAVAEEEPKPGTAEAKKKYAPICVTMPTAKICRKENGESHHHPTVAIAIPPRRRRRPLQKSVLRTHRVSPTAATVESHGHRRRSDGPLHLIDTLQIMVVEGAIRLRALLRGARGTRHVTFPDVVGVAVAGPTALVLAAPEPALGAARAGIGSIVVVFLWS</sequence>
<name>A0A328DD02_9ASTE</name>
<organism evidence="1 2">
    <name type="scientific">Cuscuta australis</name>
    <dbReference type="NCBI Taxonomy" id="267555"/>
    <lineage>
        <taxon>Eukaryota</taxon>
        <taxon>Viridiplantae</taxon>
        <taxon>Streptophyta</taxon>
        <taxon>Embryophyta</taxon>
        <taxon>Tracheophyta</taxon>
        <taxon>Spermatophyta</taxon>
        <taxon>Magnoliopsida</taxon>
        <taxon>eudicotyledons</taxon>
        <taxon>Gunneridae</taxon>
        <taxon>Pentapetalae</taxon>
        <taxon>asterids</taxon>
        <taxon>lamiids</taxon>
        <taxon>Solanales</taxon>
        <taxon>Convolvulaceae</taxon>
        <taxon>Cuscuteae</taxon>
        <taxon>Cuscuta</taxon>
        <taxon>Cuscuta subgen. Grammica</taxon>
        <taxon>Cuscuta sect. Cleistogrammica</taxon>
    </lineage>
</organism>